<dbReference type="Gene3D" id="1.20.120.1220">
    <property type="match status" value="1"/>
</dbReference>
<feature type="transmembrane region" description="Helical" evidence="2">
    <location>
        <begin position="85"/>
        <end position="118"/>
    </location>
</feature>
<evidence type="ECO:0000259" key="3">
    <source>
        <dbReference type="Pfam" id="PF01478"/>
    </source>
</evidence>
<dbReference type="AlphaFoldDB" id="A0A916QCK4"/>
<dbReference type="InterPro" id="IPR050882">
    <property type="entry name" value="Prepilin_peptidase/N-MTase"/>
</dbReference>
<dbReference type="GO" id="GO:0006465">
    <property type="term" value="P:signal peptide processing"/>
    <property type="evidence" value="ECO:0007669"/>
    <property type="project" value="TreeGrafter"/>
</dbReference>
<dbReference type="PANTHER" id="PTHR30487">
    <property type="entry name" value="TYPE 4 PREPILIN-LIKE PROTEINS LEADER PEPTIDE-PROCESSING ENZYME"/>
    <property type="match status" value="1"/>
</dbReference>
<feature type="transmembrane region" description="Helical" evidence="2">
    <location>
        <begin position="55"/>
        <end position="73"/>
    </location>
</feature>
<organism evidence="4 5">
    <name type="scientific">Insulibacter thermoxylanivorax</name>
    <dbReference type="NCBI Taxonomy" id="2749268"/>
    <lineage>
        <taxon>Bacteria</taxon>
        <taxon>Bacillati</taxon>
        <taxon>Bacillota</taxon>
        <taxon>Bacilli</taxon>
        <taxon>Bacillales</taxon>
        <taxon>Paenibacillaceae</taxon>
        <taxon>Insulibacter</taxon>
    </lineage>
</organism>
<keyword evidence="2" id="KW-0472">Membrane</keyword>
<sequence length="158" mass="17163">MAAELKFITWSLIMLLTITAFYTDHRKMIIPNRLTFGGIIIGLAWHGVSSGWAGLQYALLGMLASMGFMLLIYLCRGVEAGDVKFFAALGAIGGFEIGAAGMFYSLIIAGAAGIILLLHRRLRTGRGKGSGHERVQFPFMYAVLPGMICSFIMLEVPL</sequence>
<protein>
    <recommendedName>
        <fullName evidence="3">Prepilin type IV endopeptidase peptidase domain-containing protein</fullName>
    </recommendedName>
</protein>
<gene>
    <name evidence="4" type="ORF">PRECH8_15560</name>
</gene>
<proteinExistence type="inferred from homology"/>
<dbReference type="Proteomes" id="UP000654993">
    <property type="component" value="Unassembled WGS sequence"/>
</dbReference>
<feature type="domain" description="Prepilin type IV endopeptidase peptidase" evidence="3">
    <location>
        <begin position="12"/>
        <end position="113"/>
    </location>
</feature>
<evidence type="ECO:0000313" key="4">
    <source>
        <dbReference type="EMBL" id="GFR38260.1"/>
    </source>
</evidence>
<comment type="similarity">
    <text evidence="1">Belongs to the peptidase A24 family.</text>
</comment>
<keyword evidence="2" id="KW-0812">Transmembrane</keyword>
<name>A0A916QCK4_9BACL</name>
<feature type="transmembrane region" description="Helical" evidence="2">
    <location>
        <begin position="139"/>
        <end position="156"/>
    </location>
</feature>
<comment type="caution">
    <text evidence="4">The sequence shown here is derived from an EMBL/GenBank/DDBJ whole genome shotgun (WGS) entry which is preliminary data.</text>
</comment>
<reference evidence="4" key="2">
    <citation type="journal article" date="2021" name="Data Brief">
        <title>Draft genome sequence data of the facultative, thermophilic, xylanolytic bacterium Paenibacillus sp. strain DA-C8.</title>
        <authorList>
            <person name="Chhe C."/>
            <person name="Uke A."/>
            <person name="Baramee S."/>
            <person name="Ungkulpasvich U."/>
            <person name="Tachaapaikoon C."/>
            <person name="Pason P."/>
            <person name="Waeonukul R."/>
            <person name="Ratanakhanokchai K."/>
            <person name="Kosugi A."/>
        </authorList>
    </citation>
    <scope>NUCLEOTIDE SEQUENCE</scope>
    <source>
        <strain evidence="4">DA-C8</strain>
    </source>
</reference>
<dbReference type="Pfam" id="PF01478">
    <property type="entry name" value="Peptidase_A24"/>
    <property type="match status" value="1"/>
</dbReference>
<dbReference type="InterPro" id="IPR000045">
    <property type="entry name" value="Prepilin_IV_endopep_pep"/>
</dbReference>
<dbReference type="GO" id="GO:0004190">
    <property type="term" value="F:aspartic-type endopeptidase activity"/>
    <property type="evidence" value="ECO:0007669"/>
    <property type="project" value="InterPro"/>
</dbReference>
<dbReference type="GO" id="GO:0005886">
    <property type="term" value="C:plasma membrane"/>
    <property type="evidence" value="ECO:0007669"/>
    <property type="project" value="TreeGrafter"/>
</dbReference>
<keyword evidence="2" id="KW-1133">Transmembrane helix</keyword>
<evidence type="ECO:0000256" key="2">
    <source>
        <dbReference type="SAM" id="Phobius"/>
    </source>
</evidence>
<evidence type="ECO:0000256" key="1">
    <source>
        <dbReference type="ARBA" id="ARBA00005801"/>
    </source>
</evidence>
<evidence type="ECO:0000313" key="5">
    <source>
        <dbReference type="Proteomes" id="UP000654993"/>
    </source>
</evidence>
<accession>A0A916QCK4</accession>
<dbReference type="PANTHER" id="PTHR30487:SF0">
    <property type="entry name" value="PREPILIN LEADER PEPTIDASE_N-METHYLTRANSFERASE-RELATED"/>
    <property type="match status" value="1"/>
</dbReference>
<feature type="transmembrane region" description="Helical" evidence="2">
    <location>
        <begin position="7"/>
        <end position="23"/>
    </location>
</feature>
<dbReference type="EMBL" id="BMAQ01000014">
    <property type="protein sequence ID" value="GFR38260.1"/>
    <property type="molecule type" value="Genomic_DNA"/>
</dbReference>
<keyword evidence="5" id="KW-1185">Reference proteome</keyword>
<feature type="transmembrane region" description="Helical" evidence="2">
    <location>
        <begin position="29"/>
        <end position="48"/>
    </location>
</feature>
<reference evidence="4" key="1">
    <citation type="submission" date="2020-08" db="EMBL/GenBank/DDBJ databases">
        <authorList>
            <person name="Uke A."/>
            <person name="Chhe C."/>
            <person name="Baramee S."/>
            <person name="Kosugi A."/>
        </authorList>
    </citation>
    <scope>NUCLEOTIDE SEQUENCE</scope>
    <source>
        <strain evidence="4">DA-C8</strain>
    </source>
</reference>